<dbReference type="PANTHER" id="PTHR47481:SF31">
    <property type="entry name" value="OS01G0873500 PROTEIN"/>
    <property type="match status" value="1"/>
</dbReference>
<accession>A0A9N7MQS2</accession>
<dbReference type="Proteomes" id="UP001153555">
    <property type="component" value="Unassembled WGS sequence"/>
</dbReference>
<gene>
    <name evidence="2" type="ORF">SHERM_14095</name>
</gene>
<proteinExistence type="predicted"/>
<sequence length="340" mass="37614">MSSQTSTDNILQPTAPTTPSFIQPQHQFISIKLTDSNYLLWKQQTHSAIIGYGLENFIDAEYEPPQKFISDENTSQLLLNPAYAAWLRQGQLLLSWHLSSLTENHLIMMESKNTSKDVWLSVEANFSRFSKARLMHHKLQLQTLKKGSSTMREFLGKIKECCDALGIACEPVTDQNQILYILAGLGTKYNPAVVAVTSRVEPYTLNEVYTMLLSLESRLEVGVQSIVNPDGSLPSVNLTSSTSINQKTNSNFSIPTQTQRVLSLRGVEAGQTTTEAGVAVATGTTRTGLLTNYVASTIIQLRGAIIGMILHIQPPPPCKPQLKTKDNIHLFSHCLHTSML</sequence>
<reference evidence="2" key="1">
    <citation type="submission" date="2019-12" db="EMBL/GenBank/DDBJ databases">
        <authorList>
            <person name="Scholes J."/>
        </authorList>
    </citation>
    <scope>NUCLEOTIDE SEQUENCE</scope>
</reference>
<dbReference type="Pfam" id="PF14223">
    <property type="entry name" value="Retrotran_gag_2"/>
    <property type="match status" value="1"/>
</dbReference>
<keyword evidence="3" id="KW-1185">Reference proteome</keyword>
<comment type="caution">
    <text evidence="2">The sequence shown here is derived from an EMBL/GenBank/DDBJ whole genome shotgun (WGS) entry which is preliminary data.</text>
</comment>
<dbReference type="EMBL" id="CACSLK010011356">
    <property type="protein sequence ID" value="CAA0813536.1"/>
    <property type="molecule type" value="Genomic_DNA"/>
</dbReference>
<protein>
    <recommendedName>
        <fullName evidence="4">Retrotransposon Copia-like N-terminal domain-containing protein</fullName>
    </recommendedName>
</protein>
<evidence type="ECO:0000313" key="2">
    <source>
        <dbReference type="EMBL" id="CAA0813536.1"/>
    </source>
</evidence>
<name>A0A9N7MQS2_STRHE</name>
<evidence type="ECO:0000313" key="3">
    <source>
        <dbReference type="Proteomes" id="UP001153555"/>
    </source>
</evidence>
<dbReference type="PANTHER" id="PTHR47481">
    <property type="match status" value="1"/>
</dbReference>
<evidence type="ECO:0008006" key="4">
    <source>
        <dbReference type="Google" id="ProtNLM"/>
    </source>
</evidence>
<evidence type="ECO:0000256" key="1">
    <source>
        <dbReference type="SAM" id="MobiDB-lite"/>
    </source>
</evidence>
<feature type="region of interest" description="Disordered" evidence="1">
    <location>
        <begin position="1"/>
        <end position="21"/>
    </location>
</feature>
<dbReference type="OrthoDB" id="1845088at2759"/>
<organism evidence="2 3">
    <name type="scientific">Striga hermonthica</name>
    <name type="common">Purple witchweed</name>
    <name type="synonym">Buchnera hermonthica</name>
    <dbReference type="NCBI Taxonomy" id="68872"/>
    <lineage>
        <taxon>Eukaryota</taxon>
        <taxon>Viridiplantae</taxon>
        <taxon>Streptophyta</taxon>
        <taxon>Embryophyta</taxon>
        <taxon>Tracheophyta</taxon>
        <taxon>Spermatophyta</taxon>
        <taxon>Magnoliopsida</taxon>
        <taxon>eudicotyledons</taxon>
        <taxon>Gunneridae</taxon>
        <taxon>Pentapetalae</taxon>
        <taxon>asterids</taxon>
        <taxon>lamiids</taxon>
        <taxon>Lamiales</taxon>
        <taxon>Orobanchaceae</taxon>
        <taxon>Buchnereae</taxon>
        <taxon>Striga</taxon>
    </lineage>
</organism>
<dbReference type="AlphaFoldDB" id="A0A9N7MQS2"/>